<evidence type="ECO:0000256" key="10">
    <source>
        <dbReference type="RuleBase" id="RU363038"/>
    </source>
</evidence>
<gene>
    <name evidence="9" type="primary">argS</name>
    <name evidence="13" type="ORF">HH214_20875</name>
</gene>
<dbReference type="InterPro" id="IPR035684">
    <property type="entry name" value="ArgRS_core"/>
</dbReference>
<dbReference type="EC" id="6.1.1.19" evidence="9"/>
<keyword evidence="7 9" id="KW-0030">Aminoacyl-tRNA synthetase</keyword>
<dbReference type="PRINTS" id="PR01038">
    <property type="entry name" value="TRNASYNTHARG"/>
</dbReference>
<feature type="short sequence motif" description="'HIGH' region" evidence="9">
    <location>
        <begin position="120"/>
        <end position="130"/>
    </location>
</feature>
<dbReference type="SMART" id="SM01016">
    <property type="entry name" value="Arg_tRNA_synt_N"/>
    <property type="match status" value="1"/>
</dbReference>
<dbReference type="RefSeq" id="WP_169610896.1">
    <property type="nucleotide sequence ID" value="NZ_CP051682.1"/>
</dbReference>
<dbReference type="FunFam" id="1.10.730.10:FF:000006">
    <property type="entry name" value="Arginyl-tRNA synthetase 2, mitochondrial"/>
    <property type="match status" value="1"/>
</dbReference>
<evidence type="ECO:0000256" key="3">
    <source>
        <dbReference type="ARBA" id="ARBA00022598"/>
    </source>
</evidence>
<keyword evidence="3 9" id="KW-0436">Ligase</keyword>
<evidence type="ECO:0000259" key="11">
    <source>
        <dbReference type="SMART" id="SM00836"/>
    </source>
</evidence>
<dbReference type="Gene3D" id="3.40.50.620">
    <property type="entry name" value="HUPs"/>
    <property type="match status" value="1"/>
</dbReference>
<dbReference type="InterPro" id="IPR001412">
    <property type="entry name" value="aa-tRNA-synth_I_CS"/>
</dbReference>
<keyword evidence="14" id="KW-1185">Reference proteome</keyword>
<sequence length="588" mass="66511">MDFIIEATLKAVADLYQTTLTAQEVNLQQTRKEFEGQVTIVTFPFTKVSRKSPEQTGNEIGAYLQSHVAEIAGFNVIKGFLNLSLSDSYWLTLYNQVVLSPDFGRLPHNGKKVMVEYSSPNTNKPLHLGHVRNNLLGYSVATILEAAGYEVIKTNLVNDRGIHICKSMLAWQKFGNGETPESSGLKGDKLVGKYYVIFDKEYKKQIDELKATGTPEDEAKKTAPLIIEAQQMLQQWEAGNPEVIDLWKTMNGWVYKGFDETYNKLGVNFDKSYYESNTYLLGKDIIEEGLEKGVFFKKEDGSVWIDLTADGLDQKLVLRADGTSVYITQDLGTAQLKYNDYHMDESIYVVGNEQDYHFKVLFLILQKLGKSWAKGLYHLSYGMVDLPSGKMKSREGTVVDADDLIAEMEQTAQVQTEALGKVQDFSEDEKNKLYHIIGMGALKYFLLKVDPKKRLLFDPNESVDFQGHTGPFIQYTHARIKSVLSRAEGEYNKTSDIEQLNSFERDLIINLTQFNDALSLAAKDFNPAAIANYVYELAKAYNKFYHENSILQAEKISTKNFRLQLSASSVKIIARSMNLLGIEVPERM</sequence>
<evidence type="ECO:0000256" key="8">
    <source>
        <dbReference type="ARBA" id="ARBA00049339"/>
    </source>
</evidence>
<dbReference type="Gene3D" id="1.10.730.10">
    <property type="entry name" value="Isoleucyl-tRNA Synthetase, Domain 1"/>
    <property type="match status" value="1"/>
</dbReference>
<evidence type="ECO:0000259" key="12">
    <source>
        <dbReference type="SMART" id="SM01016"/>
    </source>
</evidence>
<feature type="domain" description="Arginyl tRNA synthetase N-terminal" evidence="12">
    <location>
        <begin position="2"/>
        <end position="85"/>
    </location>
</feature>
<evidence type="ECO:0000256" key="7">
    <source>
        <dbReference type="ARBA" id="ARBA00023146"/>
    </source>
</evidence>
<keyword evidence="4 9" id="KW-0547">Nucleotide-binding</keyword>
<evidence type="ECO:0000256" key="6">
    <source>
        <dbReference type="ARBA" id="ARBA00022917"/>
    </source>
</evidence>
<dbReference type="SUPFAM" id="SSF52374">
    <property type="entry name" value="Nucleotidylyl transferase"/>
    <property type="match status" value="1"/>
</dbReference>
<feature type="domain" description="DALR anticodon binding" evidence="11">
    <location>
        <begin position="473"/>
        <end position="588"/>
    </location>
</feature>
<accession>A0A7L5E8H5</accession>
<proteinExistence type="inferred from homology"/>
<name>A0A7L5E8H5_9SPHI</name>
<evidence type="ECO:0000313" key="14">
    <source>
        <dbReference type="Proteomes" id="UP000503278"/>
    </source>
</evidence>
<dbReference type="InterPro" id="IPR036695">
    <property type="entry name" value="Arg-tRNA-synth_N_sf"/>
</dbReference>
<dbReference type="AlphaFoldDB" id="A0A7L5E8H5"/>
<dbReference type="PANTHER" id="PTHR11956">
    <property type="entry name" value="ARGINYL-TRNA SYNTHETASE"/>
    <property type="match status" value="1"/>
</dbReference>
<evidence type="ECO:0000256" key="4">
    <source>
        <dbReference type="ARBA" id="ARBA00022741"/>
    </source>
</evidence>
<comment type="catalytic activity">
    <reaction evidence="8 9">
        <text>tRNA(Arg) + L-arginine + ATP = L-arginyl-tRNA(Arg) + AMP + diphosphate</text>
        <dbReference type="Rhea" id="RHEA:20301"/>
        <dbReference type="Rhea" id="RHEA-COMP:9658"/>
        <dbReference type="Rhea" id="RHEA-COMP:9673"/>
        <dbReference type="ChEBI" id="CHEBI:30616"/>
        <dbReference type="ChEBI" id="CHEBI:32682"/>
        <dbReference type="ChEBI" id="CHEBI:33019"/>
        <dbReference type="ChEBI" id="CHEBI:78442"/>
        <dbReference type="ChEBI" id="CHEBI:78513"/>
        <dbReference type="ChEBI" id="CHEBI:456215"/>
        <dbReference type="EC" id="6.1.1.19"/>
    </reaction>
</comment>
<dbReference type="SMART" id="SM00836">
    <property type="entry name" value="DALR_1"/>
    <property type="match status" value="1"/>
</dbReference>
<evidence type="ECO:0000313" key="13">
    <source>
        <dbReference type="EMBL" id="QJD98154.1"/>
    </source>
</evidence>
<evidence type="ECO:0000256" key="5">
    <source>
        <dbReference type="ARBA" id="ARBA00022840"/>
    </source>
</evidence>
<protein>
    <recommendedName>
        <fullName evidence="9">Arginine--tRNA ligase</fullName>
        <ecNumber evidence="9">6.1.1.19</ecNumber>
    </recommendedName>
    <alternativeName>
        <fullName evidence="9">Arginyl-tRNA synthetase</fullName>
        <shortName evidence="9">ArgRS</shortName>
    </alternativeName>
</protein>
<comment type="similarity">
    <text evidence="1 9 10">Belongs to the class-I aminoacyl-tRNA synthetase family.</text>
</comment>
<dbReference type="FunFam" id="3.40.50.620:FF:000125">
    <property type="entry name" value="Arginine--tRNA ligase"/>
    <property type="match status" value="1"/>
</dbReference>
<dbReference type="InterPro" id="IPR001278">
    <property type="entry name" value="Arg-tRNA-ligase"/>
</dbReference>
<dbReference type="GO" id="GO:0004814">
    <property type="term" value="F:arginine-tRNA ligase activity"/>
    <property type="evidence" value="ECO:0007669"/>
    <property type="project" value="UniProtKB-UniRule"/>
</dbReference>
<evidence type="ECO:0000256" key="1">
    <source>
        <dbReference type="ARBA" id="ARBA00005594"/>
    </source>
</evidence>
<dbReference type="HAMAP" id="MF_00123">
    <property type="entry name" value="Arg_tRNA_synth"/>
    <property type="match status" value="1"/>
</dbReference>
<keyword evidence="5 9" id="KW-0067">ATP-binding</keyword>
<dbReference type="NCBIfam" id="TIGR00456">
    <property type="entry name" value="argS"/>
    <property type="match status" value="1"/>
</dbReference>
<dbReference type="PROSITE" id="PS00178">
    <property type="entry name" value="AA_TRNA_LIGASE_I"/>
    <property type="match status" value="1"/>
</dbReference>
<organism evidence="13 14">
    <name type="scientific">Mucilaginibacter robiniae</name>
    <dbReference type="NCBI Taxonomy" id="2728022"/>
    <lineage>
        <taxon>Bacteria</taxon>
        <taxon>Pseudomonadati</taxon>
        <taxon>Bacteroidota</taxon>
        <taxon>Sphingobacteriia</taxon>
        <taxon>Sphingobacteriales</taxon>
        <taxon>Sphingobacteriaceae</taxon>
        <taxon>Mucilaginibacter</taxon>
    </lineage>
</organism>
<keyword evidence="6 9" id="KW-0648">Protein biosynthesis</keyword>
<dbReference type="Proteomes" id="UP000503278">
    <property type="component" value="Chromosome"/>
</dbReference>
<dbReference type="InterPro" id="IPR005148">
    <property type="entry name" value="Arg-tRNA-synth_N"/>
</dbReference>
<dbReference type="PANTHER" id="PTHR11956:SF5">
    <property type="entry name" value="ARGININE--TRNA LIGASE, CYTOPLASMIC"/>
    <property type="match status" value="1"/>
</dbReference>
<reference evidence="13 14" key="1">
    <citation type="submission" date="2020-04" db="EMBL/GenBank/DDBJ databases">
        <title>Genome sequencing of novel species.</title>
        <authorList>
            <person name="Heo J."/>
            <person name="Kim S.-J."/>
            <person name="Kim J.-S."/>
            <person name="Hong S.-B."/>
            <person name="Kwon S.-W."/>
        </authorList>
    </citation>
    <scope>NUCLEOTIDE SEQUENCE [LARGE SCALE GENOMIC DNA]</scope>
    <source>
        <strain evidence="13 14">F39-2</strain>
    </source>
</reference>
<comment type="subunit">
    <text evidence="9">Monomer.</text>
</comment>
<dbReference type="Pfam" id="PF05746">
    <property type="entry name" value="DALR_1"/>
    <property type="match status" value="1"/>
</dbReference>
<dbReference type="Pfam" id="PF00750">
    <property type="entry name" value="tRNA-synt_1d"/>
    <property type="match status" value="1"/>
</dbReference>
<evidence type="ECO:0000256" key="9">
    <source>
        <dbReference type="HAMAP-Rule" id="MF_00123"/>
    </source>
</evidence>
<dbReference type="EMBL" id="CP051682">
    <property type="protein sequence ID" value="QJD98154.1"/>
    <property type="molecule type" value="Genomic_DNA"/>
</dbReference>
<keyword evidence="2 9" id="KW-0963">Cytoplasm</keyword>
<dbReference type="SUPFAM" id="SSF55190">
    <property type="entry name" value="Arginyl-tRNA synthetase (ArgRS), N-terminal 'additional' domain"/>
    <property type="match status" value="1"/>
</dbReference>
<dbReference type="SUPFAM" id="SSF47323">
    <property type="entry name" value="Anticodon-binding domain of a subclass of class I aminoacyl-tRNA synthetases"/>
    <property type="match status" value="1"/>
</dbReference>
<dbReference type="InterPro" id="IPR008909">
    <property type="entry name" value="DALR_anticod-bd"/>
</dbReference>
<comment type="subcellular location">
    <subcellularLocation>
        <location evidence="9">Cytoplasm</location>
    </subcellularLocation>
</comment>
<dbReference type="InterPro" id="IPR014729">
    <property type="entry name" value="Rossmann-like_a/b/a_fold"/>
</dbReference>
<evidence type="ECO:0000256" key="2">
    <source>
        <dbReference type="ARBA" id="ARBA00022490"/>
    </source>
</evidence>
<dbReference type="KEGG" id="mrob:HH214_20875"/>
<dbReference type="GO" id="GO:0005737">
    <property type="term" value="C:cytoplasm"/>
    <property type="evidence" value="ECO:0007669"/>
    <property type="project" value="UniProtKB-SubCell"/>
</dbReference>
<dbReference type="GO" id="GO:0006420">
    <property type="term" value="P:arginyl-tRNA aminoacylation"/>
    <property type="evidence" value="ECO:0007669"/>
    <property type="project" value="UniProtKB-UniRule"/>
</dbReference>
<dbReference type="Gene3D" id="3.30.1360.70">
    <property type="entry name" value="Arginyl tRNA synthetase N-terminal domain"/>
    <property type="match status" value="1"/>
</dbReference>
<dbReference type="GO" id="GO:0005524">
    <property type="term" value="F:ATP binding"/>
    <property type="evidence" value="ECO:0007669"/>
    <property type="project" value="UniProtKB-UniRule"/>
</dbReference>
<dbReference type="InterPro" id="IPR009080">
    <property type="entry name" value="tRNAsynth_Ia_anticodon-bd"/>
</dbReference>